<gene>
    <name evidence="5" type="ORF">EUA07_06555</name>
</gene>
<dbReference type="RefSeq" id="WP_129454201.1">
    <property type="nucleotide sequence ID" value="NZ_JACXYX010000009.1"/>
</dbReference>
<evidence type="ECO:0000256" key="3">
    <source>
        <dbReference type="SAM" id="MobiDB-lite"/>
    </source>
</evidence>
<evidence type="ECO:0000313" key="6">
    <source>
        <dbReference type="Proteomes" id="UP000293291"/>
    </source>
</evidence>
<dbReference type="GO" id="GO:0005509">
    <property type="term" value="F:calcium ion binding"/>
    <property type="evidence" value="ECO:0007669"/>
    <property type="project" value="InterPro"/>
</dbReference>
<keyword evidence="4" id="KW-0732">Signal</keyword>
<evidence type="ECO:0000313" key="5">
    <source>
        <dbReference type="EMBL" id="RYC03210.1"/>
    </source>
</evidence>
<sequence length="467" mass="47807">MRRSPLTALALIGLAAPGLALLGPAPATAVAETCRGEAATIVGTGPTITGTEGRDVVVTNGATQVRTVGGDDVICVTGGTAQTGRTTIVSGAGDDVVDATTAPGWFVQAELGEGADRFEAGAAGSSAYGAYMNPLPADTEKDVVIGGTGSDSVTSGVSDEPNPDVIDLGAADDGLTYGGTMAPGGSIDGGAGEDLFTPLTGRLGAKVIDNAAGILTVDQQVVATWTGLETFHTGTINGASLRFVGTAADEELVGRASGPIHATFGAGDDSLVTNEAPRAGSSIAGGDGRDVVYVSTESGLLDLDLRRGRLTTDADDPYTVPLTDVEDATLHARRVVVAGTDGRNALQFSACDATLRGRKGADTVTRNYDTWFERVFCPRFMKARINGGRGHDDLRGTRGRDVVRGGPGNDVLDGLEGPDRLYGGDGRDELRGRDGTDQLFGGQGRDSAFGGQGRDTCRAEVRRSCER</sequence>
<dbReference type="PANTHER" id="PTHR38340">
    <property type="entry name" value="S-LAYER PROTEIN"/>
    <property type="match status" value="1"/>
</dbReference>
<dbReference type="Gene3D" id="2.150.10.10">
    <property type="entry name" value="Serralysin-like metalloprotease, C-terminal"/>
    <property type="match status" value="1"/>
</dbReference>
<dbReference type="InterPro" id="IPR001343">
    <property type="entry name" value="Hemolysn_Ca-bd"/>
</dbReference>
<dbReference type="PANTHER" id="PTHR38340:SF1">
    <property type="entry name" value="S-LAYER PROTEIN"/>
    <property type="match status" value="1"/>
</dbReference>
<dbReference type="EMBL" id="SDWU01000006">
    <property type="protein sequence ID" value="RYC03210.1"/>
    <property type="molecule type" value="Genomic_DNA"/>
</dbReference>
<feature type="compositionally biased region" description="Basic and acidic residues" evidence="3">
    <location>
        <begin position="425"/>
        <end position="436"/>
    </location>
</feature>
<evidence type="ECO:0000256" key="1">
    <source>
        <dbReference type="ARBA" id="ARBA00004613"/>
    </source>
</evidence>
<feature type="compositionally biased region" description="Basic and acidic residues" evidence="3">
    <location>
        <begin position="390"/>
        <end position="403"/>
    </location>
</feature>
<dbReference type="Pfam" id="PF00353">
    <property type="entry name" value="HemolysinCabind"/>
    <property type="match status" value="2"/>
</dbReference>
<protein>
    <submittedName>
        <fullName evidence="5">Calcium-binding protein</fullName>
    </submittedName>
</protein>
<dbReference type="InterPro" id="IPR050557">
    <property type="entry name" value="RTX_toxin/Mannuronan_C5-epim"/>
</dbReference>
<dbReference type="AlphaFoldDB" id="A0A4Q2SH02"/>
<organism evidence="5 6">
    <name type="scientific">Nocardioides ganghwensis</name>
    <dbReference type="NCBI Taxonomy" id="252230"/>
    <lineage>
        <taxon>Bacteria</taxon>
        <taxon>Bacillati</taxon>
        <taxon>Actinomycetota</taxon>
        <taxon>Actinomycetes</taxon>
        <taxon>Propionibacteriales</taxon>
        <taxon>Nocardioidaceae</taxon>
        <taxon>Nocardioides</taxon>
    </lineage>
</organism>
<evidence type="ECO:0000256" key="4">
    <source>
        <dbReference type="SAM" id="SignalP"/>
    </source>
</evidence>
<feature type="region of interest" description="Disordered" evidence="3">
    <location>
        <begin position="390"/>
        <end position="453"/>
    </location>
</feature>
<keyword evidence="2" id="KW-0964">Secreted</keyword>
<dbReference type="InterPro" id="IPR018511">
    <property type="entry name" value="Hemolysin-typ_Ca-bd_CS"/>
</dbReference>
<dbReference type="PRINTS" id="PR00313">
    <property type="entry name" value="CABNDNGRPT"/>
</dbReference>
<evidence type="ECO:0000256" key="2">
    <source>
        <dbReference type="ARBA" id="ARBA00022525"/>
    </source>
</evidence>
<comment type="caution">
    <text evidence="5">The sequence shown here is derived from an EMBL/GenBank/DDBJ whole genome shotgun (WGS) entry which is preliminary data.</text>
</comment>
<dbReference type="Gene3D" id="2.160.20.160">
    <property type="match status" value="1"/>
</dbReference>
<reference evidence="5 6" key="1">
    <citation type="submission" date="2019-01" db="EMBL/GenBank/DDBJ databases">
        <title>Novel species of Nocardioides.</title>
        <authorList>
            <person name="Liu Q."/>
            <person name="Xin Y.-H."/>
        </authorList>
    </citation>
    <scope>NUCLEOTIDE SEQUENCE [LARGE SCALE GENOMIC DNA]</scope>
    <source>
        <strain evidence="5 6">CGMCC 4.6875</strain>
    </source>
</reference>
<comment type="subcellular location">
    <subcellularLocation>
        <location evidence="1">Secreted</location>
    </subcellularLocation>
</comment>
<dbReference type="OrthoDB" id="3771445at2"/>
<proteinExistence type="predicted"/>
<dbReference type="GO" id="GO:0005576">
    <property type="term" value="C:extracellular region"/>
    <property type="evidence" value="ECO:0007669"/>
    <property type="project" value="UniProtKB-SubCell"/>
</dbReference>
<accession>A0A4Q2SH02</accession>
<dbReference type="InterPro" id="IPR011049">
    <property type="entry name" value="Serralysin-like_metalloprot_C"/>
</dbReference>
<name>A0A4Q2SH02_9ACTN</name>
<feature type="chain" id="PRO_5039621341" evidence="4">
    <location>
        <begin position="30"/>
        <end position="467"/>
    </location>
</feature>
<feature type="signal peptide" evidence="4">
    <location>
        <begin position="1"/>
        <end position="29"/>
    </location>
</feature>
<keyword evidence="6" id="KW-1185">Reference proteome</keyword>
<dbReference type="PROSITE" id="PS00330">
    <property type="entry name" value="HEMOLYSIN_CALCIUM"/>
    <property type="match status" value="1"/>
</dbReference>
<dbReference type="Proteomes" id="UP000293291">
    <property type="component" value="Unassembled WGS sequence"/>
</dbReference>
<dbReference type="SUPFAM" id="SSF51120">
    <property type="entry name" value="beta-Roll"/>
    <property type="match status" value="1"/>
</dbReference>